<name>A0A2T0PZ16_9ACTN</name>
<protein>
    <submittedName>
        <fullName evidence="1">Uncharacterized protein</fullName>
    </submittedName>
</protein>
<organism evidence="1 2">
    <name type="scientific">Allonocardiopsis opalescens</name>
    <dbReference type="NCBI Taxonomy" id="1144618"/>
    <lineage>
        <taxon>Bacteria</taxon>
        <taxon>Bacillati</taxon>
        <taxon>Actinomycetota</taxon>
        <taxon>Actinomycetes</taxon>
        <taxon>Streptosporangiales</taxon>
        <taxon>Allonocardiopsis</taxon>
    </lineage>
</organism>
<dbReference type="EMBL" id="PVZC01000007">
    <property type="protein sequence ID" value="PRX96783.1"/>
    <property type="molecule type" value="Genomic_DNA"/>
</dbReference>
<dbReference type="RefSeq" id="WP_106250276.1">
    <property type="nucleotide sequence ID" value="NZ_PVZC01000007.1"/>
</dbReference>
<evidence type="ECO:0000313" key="2">
    <source>
        <dbReference type="Proteomes" id="UP000237846"/>
    </source>
</evidence>
<evidence type="ECO:0000313" key="1">
    <source>
        <dbReference type="EMBL" id="PRX96783.1"/>
    </source>
</evidence>
<comment type="caution">
    <text evidence="1">The sequence shown here is derived from an EMBL/GenBank/DDBJ whole genome shotgun (WGS) entry which is preliminary data.</text>
</comment>
<dbReference type="Proteomes" id="UP000237846">
    <property type="component" value="Unassembled WGS sequence"/>
</dbReference>
<keyword evidence="2" id="KW-1185">Reference proteome</keyword>
<dbReference type="AlphaFoldDB" id="A0A2T0PZ16"/>
<proteinExistence type="predicted"/>
<accession>A0A2T0PZ16</accession>
<reference evidence="1 2" key="1">
    <citation type="submission" date="2018-03" db="EMBL/GenBank/DDBJ databases">
        <title>Genomic Encyclopedia of Archaeal and Bacterial Type Strains, Phase II (KMG-II): from individual species to whole genera.</title>
        <authorList>
            <person name="Goeker M."/>
        </authorList>
    </citation>
    <scope>NUCLEOTIDE SEQUENCE [LARGE SCALE GENOMIC DNA]</scope>
    <source>
        <strain evidence="1 2">DSM 45601</strain>
    </source>
</reference>
<gene>
    <name evidence="1" type="ORF">CLV72_107306</name>
</gene>
<sequence length="62" mass="6182">MTADAPSGDPRVRPLADAVLLWCGGMGPAADAVRAACEAAAAGAEGPELLMLAALPERDASY</sequence>